<keyword evidence="1" id="KW-1133">Transmembrane helix</keyword>
<keyword evidence="1" id="KW-0812">Transmembrane</keyword>
<dbReference type="InterPro" id="IPR010406">
    <property type="entry name" value="DUF1003"/>
</dbReference>
<dbReference type="OrthoDB" id="9795736at2"/>
<dbReference type="EMBL" id="FQUO01000008">
    <property type="protein sequence ID" value="SHF47577.1"/>
    <property type="molecule type" value="Genomic_DNA"/>
</dbReference>
<organism evidence="2 3">
    <name type="scientific">Cnuella takakiae</name>
    <dbReference type="NCBI Taxonomy" id="1302690"/>
    <lineage>
        <taxon>Bacteria</taxon>
        <taxon>Pseudomonadati</taxon>
        <taxon>Bacteroidota</taxon>
        <taxon>Chitinophagia</taxon>
        <taxon>Chitinophagales</taxon>
        <taxon>Chitinophagaceae</taxon>
        <taxon>Cnuella</taxon>
    </lineage>
</organism>
<protein>
    <submittedName>
        <fullName evidence="2">Uncharacterized membrane protein</fullName>
    </submittedName>
</protein>
<dbReference type="RefSeq" id="WP_073043628.1">
    <property type="nucleotide sequence ID" value="NZ_FQUO01000008.1"/>
</dbReference>
<evidence type="ECO:0000313" key="3">
    <source>
        <dbReference type="Proteomes" id="UP000184368"/>
    </source>
</evidence>
<accession>A0A1M5BZ15</accession>
<dbReference type="Pfam" id="PF06210">
    <property type="entry name" value="DUF1003"/>
    <property type="match status" value="1"/>
</dbReference>
<dbReference type="Proteomes" id="UP000184368">
    <property type="component" value="Unassembled WGS sequence"/>
</dbReference>
<dbReference type="AlphaFoldDB" id="A0A1M5BZ15"/>
<feature type="transmembrane region" description="Helical" evidence="1">
    <location>
        <begin position="94"/>
        <end position="116"/>
    </location>
</feature>
<proteinExistence type="predicted"/>
<sequence>MHHPLNKKLNELLETENKQLQQLNGLVLQSVSEEQLLSGKLSGLDDAPATMANRIADKVASFGGSWTFILSFLLFMLVWIGVNLYLLSKPFDPFPFILLNLLLSTIAALQAPLIMMSQNRKEEKDRQRAVNDYMVNLKAEIEVRNLHQKLDLLMAEQMKTLFELQKVQVELMEDIRSDIRRQGRNNH</sequence>
<dbReference type="PANTHER" id="PTHR41386:SF1">
    <property type="entry name" value="MEMBRANE PROTEIN"/>
    <property type="match status" value="1"/>
</dbReference>
<evidence type="ECO:0000256" key="1">
    <source>
        <dbReference type="SAM" id="Phobius"/>
    </source>
</evidence>
<gene>
    <name evidence="2" type="ORF">SAMN05444008_108152</name>
</gene>
<name>A0A1M5BZ15_9BACT</name>
<feature type="transmembrane region" description="Helical" evidence="1">
    <location>
        <begin position="59"/>
        <end position="82"/>
    </location>
</feature>
<evidence type="ECO:0000313" key="2">
    <source>
        <dbReference type="EMBL" id="SHF47577.1"/>
    </source>
</evidence>
<keyword evidence="3" id="KW-1185">Reference proteome</keyword>
<dbReference type="PANTHER" id="PTHR41386">
    <property type="entry name" value="INTEGRAL MEMBRANE PROTEIN-RELATED"/>
    <property type="match status" value="1"/>
</dbReference>
<reference evidence="2 3" key="1">
    <citation type="submission" date="2016-11" db="EMBL/GenBank/DDBJ databases">
        <authorList>
            <person name="Jaros S."/>
            <person name="Januszkiewicz K."/>
            <person name="Wedrychowicz H."/>
        </authorList>
    </citation>
    <scope>NUCLEOTIDE SEQUENCE [LARGE SCALE GENOMIC DNA]</scope>
    <source>
        <strain evidence="2 3">DSM 26897</strain>
    </source>
</reference>
<keyword evidence="1" id="KW-0472">Membrane</keyword>